<keyword evidence="3" id="KW-1185">Reference proteome</keyword>
<feature type="transmembrane region" description="Helical" evidence="1">
    <location>
        <begin position="12"/>
        <end position="28"/>
    </location>
</feature>
<keyword evidence="1" id="KW-1133">Transmembrane helix</keyword>
<reference evidence="2 3" key="1">
    <citation type="submission" date="2019-05" db="EMBL/GenBank/DDBJ databases">
        <title>Streptomyces marianii sp. nov., a novel marine actinomycete from southern coast of India.</title>
        <authorList>
            <person name="Iniyan A.M."/>
            <person name="Wink J."/>
            <person name="Ramprasad E."/>
            <person name="Ramana C.V."/>
            <person name="Bunk B."/>
            <person name="Sproer C."/>
            <person name="Joseph F.-J.R.S."/>
            <person name="Vincent S.G.P."/>
        </authorList>
    </citation>
    <scope>NUCLEOTIDE SEQUENCE [LARGE SCALE GENOMIC DNA]</scope>
    <source>
        <strain evidence="2 3">ICN19</strain>
    </source>
</reference>
<proteinExistence type="predicted"/>
<feature type="transmembrane region" description="Helical" evidence="1">
    <location>
        <begin position="58"/>
        <end position="78"/>
    </location>
</feature>
<keyword evidence="1" id="KW-0472">Membrane</keyword>
<keyword evidence="1" id="KW-0812">Transmembrane</keyword>
<dbReference type="RefSeq" id="WP_138058263.1">
    <property type="nucleotide sequence ID" value="NZ_VAWE01000002.1"/>
</dbReference>
<dbReference type="AlphaFoldDB" id="A0A5R9DWJ6"/>
<evidence type="ECO:0000313" key="2">
    <source>
        <dbReference type="EMBL" id="TLQ39453.1"/>
    </source>
</evidence>
<protein>
    <submittedName>
        <fullName evidence="2">Uncharacterized protein</fullName>
    </submittedName>
</protein>
<feature type="transmembrane region" description="Helical" evidence="1">
    <location>
        <begin position="84"/>
        <end position="104"/>
    </location>
</feature>
<comment type="caution">
    <text evidence="2">The sequence shown here is derived from an EMBL/GenBank/DDBJ whole genome shotgun (WGS) entry which is preliminary data.</text>
</comment>
<accession>A0A5R9DWJ6</accession>
<gene>
    <name evidence="2" type="ORF">FEF34_39485</name>
</gene>
<evidence type="ECO:0000256" key="1">
    <source>
        <dbReference type="SAM" id="Phobius"/>
    </source>
</evidence>
<dbReference type="EMBL" id="VAWE01000002">
    <property type="protein sequence ID" value="TLQ39453.1"/>
    <property type="molecule type" value="Genomic_DNA"/>
</dbReference>
<name>A0A5R9DWJ6_9ACTN</name>
<sequence>MAHDPDQDRRTAGGFLAGAGMCVMLAAATHRAAFVLLAAGMLVSSLMFFRRVLLPRPFYYWPAWATGAAVALLLAWAFPGATRLVLVPLAAAEAVVALVLAFLWRRRRYGRGDWIAWLPMERILLRREWTRREVIRWAEDDYREPCAIGRADDFPDIAAKTPLYPDRERPLYRARPLDGQA</sequence>
<evidence type="ECO:0000313" key="3">
    <source>
        <dbReference type="Proteomes" id="UP000305921"/>
    </source>
</evidence>
<organism evidence="2 3">
    <name type="scientific">Streptomyces marianii</name>
    <dbReference type="NCBI Taxonomy" id="1817406"/>
    <lineage>
        <taxon>Bacteria</taxon>
        <taxon>Bacillati</taxon>
        <taxon>Actinomycetota</taxon>
        <taxon>Actinomycetes</taxon>
        <taxon>Kitasatosporales</taxon>
        <taxon>Streptomycetaceae</taxon>
        <taxon>Streptomyces</taxon>
    </lineage>
</organism>
<dbReference type="Proteomes" id="UP000305921">
    <property type="component" value="Unassembled WGS sequence"/>
</dbReference>
<dbReference type="OrthoDB" id="9923048at2"/>